<feature type="domain" description="Flavin reductase like" evidence="2">
    <location>
        <begin position="15"/>
        <end position="162"/>
    </location>
</feature>
<dbReference type="InterPro" id="IPR012349">
    <property type="entry name" value="Split_barrel_FMN-bd"/>
</dbReference>
<dbReference type="SMART" id="SM00903">
    <property type="entry name" value="Flavin_Reduct"/>
    <property type="match status" value="1"/>
</dbReference>
<accession>A0ABN1VGR3</accession>
<dbReference type="Pfam" id="PF01613">
    <property type="entry name" value="Flavin_Reduct"/>
    <property type="match status" value="1"/>
</dbReference>
<dbReference type="SUPFAM" id="SSF50475">
    <property type="entry name" value="FMN-binding split barrel"/>
    <property type="match status" value="1"/>
</dbReference>
<dbReference type="Gene3D" id="2.30.110.10">
    <property type="entry name" value="Electron Transport, Fmn-binding Protein, Chain A"/>
    <property type="match status" value="1"/>
</dbReference>
<sequence>MSELSNAQREFRSAMAKLPAAVNVITTDGALGPAGMTVSATCSVTDAPPTMLVCVNRSSRSHDIFTANGRVAVNVLGADQDELALHFAGATKVPTAERFAEGAWDFGTHGVPVLQDALVAVVGRIVADRTLGSHSVLFVEIDAVHTKEDTGALVYFQRRFHSLATPSPERVGTGV</sequence>
<name>A0ABN1VGR3_9PSEU</name>
<protein>
    <submittedName>
        <fullName evidence="3">4-hydroxyphenylacetate 3-monooxygenase, reductase component</fullName>
    </submittedName>
</protein>
<evidence type="ECO:0000259" key="2">
    <source>
        <dbReference type="SMART" id="SM00903"/>
    </source>
</evidence>
<dbReference type="PANTHER" id="PTHR30466:SF1">
    <property type="entry name" value="FMN REDUCTASE (NADH) RUTF"/>
    <property type="match status" value="1"/>
</dbReference>
<comment type="caution">
    <text evidence="3">The sequence shown here is derived from an EMBL/GenBank/DDBJ whole genome shotgun (WGS) entry which is preliminary data.</text>
</comment>
<keyword evidence="1" id="KW-0560">Oxidoreductase</keyword>
<dbReference type="PANTHER" id="PTHR30466">
    <property type="entry name" value="FLAVIN REDUCTASE"/>
    <property type="match status" value="1"/>
</dbReference>
<dbReference type="EMBL" id="BAAALM010000012">
    <property type="protein sequence ID" value="GAA1210803.1"/>
    <property type="molecule type" value="Genomic_DNA"/>
</dbReference>
<dbReference type="RefSeq" id="WP_253859095.1">
    <property type="nucleotide sequence ID" value="NZ_BAAALM010000012.1"/>
</dbReference>
<evidence type="ECO:0000313" key="3">
    <source>
        <dbReference type="EMBL" id="GAA1210803.1"/>
    </source>
</evidence>
<keyword evidence="4" id="KW-1185">Reference proteome</keyword>
<dbReference type="InterPro" id="IPR050268">
    <property type="entry name" value="NADH-dep_flavin_reductase"/>
</dbReference>
<organism evidence="3 4">
    <name type="scientific">Prauserella alba</name>
    <dbReference type="NCBI Taxonomy" id="176898"/>
    <lineage>
        <taxon>Bacteria</taxon>
        <taxon>Bacillati</taxon>
        <taxon>Actinomycetota</taxon>
        <taxon>Actinomycetes</taxon>
        <taxon>Pseudonocardiales</taxon>
        <taxon>Pseudonocardiaceae</taxon>
        <taxon>Prauserella</taxon>
    </lineage>
</organism>
<evidence type="ECO:0000313" key="4">
    <source>
        <dbReference type="Proteomes" id="UP001500467"/>
    </source>
</evidence>
<dbReference type="Proteomes" id="UP001500467">
    <property type="component" value="Unassembled WGS sequence"/>
</dbReference>
<gene>
    <name evidence="3" type="primary">hpaC</name>
    <name evidence="3" type="ORF">GCM10009675_34390</name>
</gene>
<proteinExistence type="predicted"/>
<dbReference type="InterPro" id="IPR002563">
    <property type="entry name" value="Flavin_Rdtase-like_dom"/>
</dbReference>
<reference evidence="3 4" key="1">
    <citation type="journal article" date="2019" name="Int. J. Syst. Evol. Microbiol.">
        <title>The Global Catalogue of Microorganisms (GCM) 10K type strain sequencing project: providing services to taxonomists for standard genome sequencing and annotation.</title>
        <authorList>
            <consortium name="The Broad Institute Genomics Platform"/>
            <consortium name="The Broad Institute Genome Sequencing Center for Infectious Disease"/>
            <person name="Wu L."/>
            <person name="Ma J."/>
        </authorList>
    </citation>
    <scope>NUCLEOTIDE SEQUENCE [LARGE SCALE GENOMIC DNA]</scope>
    <source>
        <strain evidence="3 4">JCM 13022</strain>
    </source>
</reference>
<evidence type="ECO:0000256" key="1">
    <source>
        <dbReference type="ARBA" id="ARBA00023002"/>
    </source>
</evidence>